<evidence type="ECO:0000259" key="1">
    <source>
        <dbReference type="SMART" id="SM00579"/>
    </source>
</evidence>
<dbReference type="EMBL" id="CM010720">
    <property type="protein sequence ID" value="RZC66287.1"/>
    <property type="molecule type" value="Genomic_DNA"/>
</dbReference>
<organism evidence="2 3">
    <name type="scientific">Papaver somniferum</name>
    <name type="common">Opium poppy</name>
    <dbReference type="NCBI Taxonomy" id="3469"/>
    <lineage>
        <taxon>Eukaryota</taxon>
        <taxon>Viridiplantae</taxon>
        <taxon>Streptophyta</taxon>
        <taxon>Embryophyta</taxon>
        <taxon>Tracheophyta</taxon>
        <taxon>Spermatophyta</taxon>
        <taxon>Magnoliopsida</taxon>
        <taxon>Ranunculales</taxon>
        <taxon>Papaveraceae</taxon>
        <taxon>Papaveroideae</taxon>
        <taxon>Papaver</taxon>
    </lineage>
</organism>
<protein>
    <recommendedName>
        <fullName evidence="1">FBD domain-containing protein</fullName>
    </recommendedName>
</protein>
<sequence length="115" mass="13087">MMKFVGVVRNVRHLTLSSGFLEANLADVEDDWDAGFSLTCMYSHLKVIEIGGVEGCDNELKFVRFMLKNSMVLEKVNLFFRSTSDSLDGGRQIRRFKRNLRAMPTASSSIKMNFL</sequence>
<gene>
    <name evidence="2" type="ORF">C5167_009973</name>
</gene>
<dbReference type="InterPro" id="IPR006566">
    <property type="entry name" value="FBD"/>
</dbReference>
<feature type="domain" description="FBD" evidence="1">
    <location>
        <begin position="39"/>
        <end position="115"/>
    </location>
</feature>
<evidence type="ECO:0000313" key="3">
    <source>
        <dbReference type="Proteomes" id="UP000316621"/>
    </source>
</evidence>
<dbReference type="Pfam" id="PF08387">
    <property type="entry name" value="FBD"/>
    <property type="match status" value="1"/>
</dbReference>
<accession>A0A4Y7K026</accession>
<dbReference type="Gramene" id="RZC66287">
    <property type="protein sequence ID" value="RZC66287"/>
    <property type="gene ID" value="C5167_009973"/>
</dbReference>
<dbReference type="AlphaFoldDB" id="A0A4Y7K026"/>
<dbReference type="SMART" id="SM00579">
    <property type="entry name" value="FBD"/>
    <property type="match status" value="1"/>
</dbReference>
<proteinExistence type="predicted"/>
<dbReference type="Proteomes" id="UP000316621">
    <property type="component" value="Chromosome 6"/>
</dbReference>
<evidence type="ECO:0000313" key="2">
    <source>
        <dbReference type="EMBL" id="RZC66287.1"/>
    </source>
</evidence>
<keyword evidence="3" id="KW-1185">Reference proteome</keyword>
<name>A0A4Y7K026_PAPSO</name>
<reference evidence="2 3" key="1">
    <citation type="journal article" date="2018" name="Science">
        <title>The opium poppy genome and morphinan production.</title>
        <authorList>
            <person name="Guo L."/>
            <person name="Winzer T."/>
            <person name="Yang X."/>
            <person name="Li Y."/>
            <person name="Ning Z."/>
            <person name="He Z."/>
            <person name="Teodor R."/>
            <person name="Lu Y."/>
            <person name="Bowser T.A."/>
            <person name="Graham I.A."/>
            <person name="Ye K."/>
        </authorList>
    </citation>
    <scope>NUCLEOTIDE SEQUENCE [LARGE SCALE GENOMIC DNA]</scope>
    <source>
        <strain evidence="3">cv. HN1</strain>
        <tissue evidence="2">Leaves</tissue>
    </source>
</reference>